<dbReference type="EMBL" id="JADNYJ010000272">
    <property type="protein sequence ID" value="KAF8872293.1"/>
    <property type="molecule type" value="Genomic_DNA"/>
</dbReference>
<evidence type="ECO:0000313" key="3">
    <source>
        <dbReference type="Proteomes" id="UP000724874"/>
    </source>
</evidence>
<protein>
    <submittedName>
        <fullName evidence="2">Uncharacterized protein</fullName>
    </submittedName>
</protein>
<accession>A0A9P5TG69</accession>
<feature type="region of interest" description="Disordered" evidence="1">
    <location>
        <begin position="152"/>
        <end position="191"/>
    </location>
</feature>
<dbReference type="Proteomes" id="UP000724874">
    <property type="component" value="Unassembled WGS sequence"/>
</dbReference>
<evidence type="ECO:0000313" key="2">
    <source>
        <dbReference type="EMBL" id="KAF8872293.1"/>
    </source>
</evidence>
<dbReference type="AlphaFoldDB" id="A0A9P5TG69"/>
<feature type="compositionally biased region" description="Pro residues" evidence="1">
    <location>
        <begin position="180"/>
        <end position="191"/>
    </location>
</feature>
<sequence>MSSLSALFTTRLSQKDRGLDGTGGTLRRGRPIRYIRGRAHVDCEHSFLLVPQMHIRLPHLPCCKSKLEDTPPNDCCPHTHHLLALKSKLEDTPPMTTALMPTTSSHSRASWRTPPPTTAALIPTTSCTQERAGGHPPNDHCPCTHHLLALKSEPEDTPPTTATLIPTTSSHSRVSWRTPPRQPPPSYPPPPRLNMSWRWSWHC</sequence>
<keyword evidence="3" id="KW-1185">Reference proteome</keyword>
<feature type="compositionally biased region" description="Low complexity" evidence="1">
    <location>
        <begin position="158"/>
        <end position="168"/>
    </location>
</feature>
<reference evidence="2" key="1">
    <citation type="submission" date="2020-11" db="EMBL/GenBank/DDBJ databases">
        <authorList>
            <consortium name="DOE Joint Genome Institute"/>
            <person name="Ahrendt S."/>
            <person name="Riley R."/>
            <person name="Andreopoulos W."/>
            <person name="LaButti K."/>
            <person name="Pangilinan J."/>
            <person name="Ruiz-duenas F.J."/>
            <person name="Barrasa J.M."/>
            <person name="Sanchez-Garcia M."/>
            <person name="Camarero S."/>
            <person name="Miyauchi S."/>
            <person name="Serrano A."/>
            <person name="Linde D."/>
            <person name="Babiker R."/>
            <person name="Drula E."/>
            <person name="Ayuso-Fernandez I."/>
            <person name="Pacheco R."/>
            <person name="Padilla G."/>
            <person name="Ferreira P."/>
            <person name="Barriuso J."/>
            <person name="Kellner H."/>
            <person name="Castanera R."/>
            <person name="Alfaro M."/>
            <person name="Ramirez L."/>
            <person name="Pisabarro A.G."/>
            <person name="Kuo A."/>
            <person name="Tritt A."/>
            <person name="Lipzen A."/>
            <person name="He G."/>
            <person name="Yan M."/>
            <person name="Ng V."/>
            <person name="Cullen D."/>
            <person name="Martin F."/>
            <person name="Rosso M.-N."/>
            <person name="Henrissat B."/>
            <person name="Hibbett D."/>
            <person name="Martinez A.T."/>
            <person name="Grigoriev I.V."/>
        </authorList>
    </citation>
    <scope>NUCLEOTIDE SEQUENCE</scope>
    <source>
        <strain evidence="2">AH 44721</strain>
    </source>
</reference>
<organism evidence="2 3">
    <name type="scientific">Gymnopilus junonius</name>
    <name type="common">Spectacular rustgill mushroom</name>
    <name type="synonym">Gymnopilus spectabilis subsp. junonius</name>
    <dbReference type="NCBI Taxonomy" id="109634"/>
    <lineage>
        <taxon>Eukaryota</taxon>
        <taxon>Fungi</taxon>
        <taxon>Dikarya</taxon>
        <taxon>Basidiomycota</taxon>
        <taxon>Agaricomycotina</taxon>
        <taxon>Agaricomycetes</taxon>
        <taxon>Agaricomycetidae</taxon>
        <taxon>Agaricales</taxon>
        <taxon>Agaricineae</taxon>
        <taxon>Hymenogastraceae</taxon>
        <taxon>Gymnopilus</taxon>
    </lineage>
</organism>
<feature type="region of interest" description="Disordered" evidence="1">
    <location>
        <begin position="99"/>
        <end position="121"/>
    </location>
</feature>
<comment type="caution">
    <text evidence="2">The sequence shown here is derived from an EMBL/GenBank/DDBJ whole genome shotgun (WGS) entry which is preliminary data.</text>
</comment>
<gene>
    <name evidence="2" type="ORF">CPB84DRAFT_1854538</name>
</gene>
<proteinExistence type="predicted"/>
<name>A0A9P5TG69_GYMJU</name>
<evidence type="ECO:0000256" key="1">
    <source>
        <dbReference type="SAM" id="MobiDB-lite"/>
    </source>
</evidence>